<evidence type="ECO:0000313" key="3">
    <source>
        <dbReference type="Proteomes" id="UP000321769"/>
    </source>
</evidence>
<comment type="caution">
    <text evidence="2">The sequence shown here is derived from an EMBL/GenBank/DDBJ whole genome shotgun (WGS) entry which is preliminary data.</text>
</comment>
<keyword evidence="1" id="KW-0472">Membrane</keyword>
<dbReference type="AlphaFoldDB" id="A0A512HW91"/>
<feature type="transmembrane region" description="Helical" evidence="1">
    <location>
        <begin position="22"/>
        <end position="44"/>
    </location>
</feature>
<dbReference type="Proteomes" id="UP000321769">
    <property type="component" value="Unassembled WGS sequence"/>
</dbReference>
<accession>A0A512HW91</accession>
<organism evidence="2 3">
    <name type="scientific">Aeromicrobium flavum</name>
    <dbReference type="NCBI Taxonomy" id="416568"/>
    <lineage>
        <taxon>Bacteria</taxon>
        <taxon>Bacillati</taxon>
        <taxon>Actinomycetota</taxon>
        <taxon>Actinomycetes</taxon>
        <taxon>Propionibacteriales</taxon>
        <taxon>Nocardioidaceae</taxon>
        <taxon>Aeromicrobium</taxon>
    </lineage>
</organism>
<keyword evidence="1" id="KW-1133">Transmembrane helix</keyword>
<dbReference type="EMBL" id="BJZQ01000009">
    <property type="protein sequence ID" value="GEO89716.1"/>
    <property type="molecule type" value="Genomic_DNA"/>
</dbReference>
<reference evidence="2 3" key="1">
    <citation type="submission" date="2019-07" db="EMBL/GenBank/DDBJ databases">
        <title>Whole genome shotgun sequence of Aeromicrobium flavum NBRC 107625.</title>
        <authorList>
            <person name="Hosoyama A."/>
            <person name="Uohara A."/>
            <person name="Ohji S."/>
            <person name="Ichikawa N."/>
        </authorList>
    </citation>
    <scope>NUCLEOTIDE SEQUENCE [LARGE SCALE GENOMIC DNA]</scope>
    <source>
        <strain evidence="2 3">NBRC 107625</strain>
    </source>
</reference>
<proteinExistence type="predicted"/>
<name>A0A512HW91_9ACTN</name>
<sequence>MLDLMLAAEEAASHGEPAINPYVIGGIALAVLMALLLVTFLFGLGREHS</sequence>
<evidence type="ECO:0000313" key="2">
    <source>
        <dbReference type="EMBL" id="GEO89716.1"/>
    </source>
</evidence>
<keyword evidence="3" id="KW-1185">Reference proteome</keyword>
<evidence type="ECO:0000256" key="1">
    <source>
        <dbReference type="SAM" id="Phobius"/>
    </source>
</evidence>
<keyword evidence="1" id="KW-0812">Transmembrane</keyword>
<protein>
    <submittedName>
        <fullName evidence="2">Uncharacterized protein</fullName>
    </submittedName>
</protein>
<gene>
    <name evidence="2" type="ORF">AFL01nite_20430</name>
</gene>
<dbReference type="RefSeq" id="WP_186813903.1">
    <property type="nucleotide sequence ID" value="NZ_BAAAYQ010000001.1"/>
</dbReference>